<dbReference type="GeneID" id="136089256"/>
<accession>A0ABM4D9Z3</accession>
<dbReference type="RefSeq" id="XP_065671163.1">
    <property type="nucleotide sequence ID" value="XM_065815091.1"/>
</dbReference>
<proteinExistence type="predicted"/>
<reference evidence="2" key="1">
    <citation type="submission" date="2025-08" db="UniProtKB">
        <authorList>
            <consortium name="RefSeq"/>
        </authorList>
    </citation>
    <scope>IDENTIFICATION</scope>
</reference>
<name>A0ABM4D9Z3_HYDVU</name>
<evidence type="ECO:0000313" key="1">
    <source>
        <dbReference type="Proteomes" id="UP001652625"/>
    </source>
</evidence>
<organism evidence="1 2">
    <name type="scientific">Hydra vulgaris</name>
    <name type="common">Hydra</name>
    <name type="synonym">Hydra attenuata</name>
    <dbReference type="NCBI Taxonomy" id="6087"/>
    <lineage>
        <taxon>Eukaryota</taxon>
        <taxon>Metazoa</taxon>
        <taxon>Cnidaria</taxon>
        <taxon>Hydrozoa</taxon>
        <taxon>Hydroidolina</taxon>
        <taxon>Anthoathecata</taxon>
        <taxon>Aplanulata</taxon>
        <taxon>Hydridae</taxon>
        <taxon>Hydra</taxon>
    </lineage>
</organism>
<dbReference type="PANTHER" id="PTHR33480:SF1">
    <property type="entry name" value="TYR RECOMBINASE DOMAIN-CONTAINING PROTEIN"/>
    <property type="match status" value="1"/>
</dbReference>
<dbReference type="Proteomes" id="UP001652625">
    <property type="component" value="Chromosome 13"/>
</dbReference>
<protein>
    <submittedName>
        <fullName evidence="2">Uncharacterized protein LOC136089256</fullName>
    </submittedName>
</protein>
<gene>
    <name evidence="2" type="primary">LOC136089256</name>
</gene>
<evidence type="ECO:0000313" key="2">
    <source>
        <dbReference type="RefSeq" id="XP_065671163.1"/>
    </source>
</evidence>
<sequence length="332" mass="37807">MKIAYMTGKGNNHLVPVLIPQDTVGAIIKIASNELRELAGVSSENKFLFASAQDSDAHISGWYVVHELCNGLPLKNPNDIIATNNRHRISTLFASLDVPKRDRELFYSHMGHSEQMNINFYQAPLALEEITKVGKHLLAIDAGESGPSIYSGKTGPSIFSSETGPSIFSGETGPSIFSGETGPSIYSERVINSQKRKILEKDEIEDEENIQFSSAKKYKTRLKLSSDENSDYEKEEEELSTTALNDFDNNRFYTQWSKKQTNDLLEWFASFLNDKEREWPDRRYIEKFRSECEIPFNYGRVRTKLTNERLKKRSAKIKSENSAKERIKAMNL</sequence>
<dbReference type="PANTHER" id="PTHR33480">
    <property type="entry name" value="SET DOMAIN-CONTAINING PROTEIN-RELATED"/>
    <property type="match status" value="1"/>
</dbReference>
<keyword evidence="1" id="KW-1185">Reference proteome</keyword>